<dbReference type="Proteomes" id="UP000639772">
    <property type="component" value="Chromosome 1"/>
</dbReference>
<evidence type="ECO:0000313" key="4">
    <source>
        <dbReference type="Proteomes" id="UP000639772"/>
    </source>
</evidence>
<reference evidence="3 4" key="1">
    <citation type="journal article" date="2020" name="Nat. Food">
        <title>A phased Vanilla planifolia genome enables genetic improvement of flavour and production.</title>
        <authorList>
            <person name="Hasing T."/>
            <person name="Tang H."/>
            <person name="Brym M."/>
            <person name="Khazi F."/>
            <person name="Huang T."/>
            <person name="Chambers A.H."/>
        </authorList>
    </citation>
    <scope>NUCLEOTIDE SEQUENCE [LARGE SCALE GENOMIC DNA]</scope>
    <source>
        <tissue evidence="3">Leaf</tissue>
    </source>
</reference>
<gene>
    <name evidence="3" type="ORF">HPP92_003562</name>
</gene>
<evidence type="ECO:0000256" key="2">
    <source>
        <dbReference type="SAM" id="Phobius"/>
    </source>
</evidence>
<dbReference type="AlphaFoldDB" id="A0A835SAM0"/>
<feature type="region of interest" description="Disordered" evidence="1">
    <location>
        <begin position="1"/>
        <end position="22"/>
    </location>
</feature>
<dbReference type="EMBL" id="JADCNM010000001">
    <property type="protein sequence ID" value="KAG0503490.1"/>
    <property type="molecule type" value="Genomic_DNA"/>
</dbReference>
<comment type="caution">
    <text evidence="3">The sequence shown here is derived from an EMBL/GenBank/DDBJ whole genome shotgun (WGS) entry which is preliminary data.</text>
</comment>
<organism evidence="3 4">
    <name type="scientific">Vanilla planifolia</name>
    <name type="common">Vanilla</name>
    <dbReference type="NCBI Taxonomy" id="51239"/>
    <lineage>
        <taxon>Eukaryota</taxon>
        <taxon>Viridiplantae</taxon>
        <taxon>Streptophyta</taxon>
        <taxon>Embryophyta</taxon>
        <taxon>Tracheophyta</taxon>
        <taxon>Spermatophyta</taxon>
        <taxon>Magnoliopsida</taxon>
        <taxon>Liliopsida</taxon>
        <taxon>Asparagales</taxon>
        <taxon>Orchidaceae</taxon>
        <taxon>Vanilloideae</taxon>
        <taxon>Vanilleae</taxon>
        <taxon>Vanilla</taxon>
    </lineage>
</organism>
<sequence>MSGRRSGPRGGWGKAKGMGREKEAMGPHRAKFGNCFAFLSIGFLSLKCFPFYWVFVLEEEMNSFVVNFS</sequence>
<feature type="transmembrane region" description="Helical" evidence="2">
    <location>
        <begin position="35"/>
        <end position="55"/>
    </location>
</feature>
<keyword evidence="2" id="KW-0812">Transmembrane</keyword>
<accession>A0A835SAM0</accession>
<keyword evidence="2" id="KW-1133">Transmembrane helix</keyword>
<protein>
    <submittedName>
        <fullName evidence="3">Uncharacterized protein</fullName>
    </submittedName>
</protein>
<evidence type="ECO:0000313" key="3">
    <source>
        <dbReference type="EMBL" id="KAG0503490.1"/>
    </source>
</evidence>
<proteinExistence type="predicted"/>
<keyword evidence="2" id="KW-0472">Membrane</keyword>
<name>A0A835SAM0_VANPL</name>
<evidence type="ECO:0000256" key="1">
    <source>
        <dbReference type="SAM" id="MobiDB-lite"/>
    </source>
</evidence>